<organism evidence="2 3">
    <name type="scientific">Mycolicibacterium smegmatis (strain ATCC 700084 / mc(2)155)</name>
    <name type="common">Mycobacterium smegmatis</name>
    <dbReference type="NCBI Taxonomy" id="246196"/>
    <lineage>
        <taxon>Bacteria</taxon>
        <taxon>Bacillati</taxon>
        <taxon>Actinomycetota</taxon>
        <taxon>Actinomycetes</taxon>
        <taxon>Mycobacteriales</taxon>
        <taxon>Mycobacteriaceae</taxon>
        <taxon>Mycolicibacterium</taxon>
    </lineage>
</organism>
<dbReference type="AlphaFoldDB" id="I7FZH1"/>
<gene>
    <name evidence="2" type="ordered locus">MSMEI_2107</name>
</gene>
<keyword evidence="2" id="KW-0436">Ligase</keyword>
<dbReference type="IntAct" id="I7FZH1">
    <property type="interactions" value="1"/>
</dbReference>
<dbReference type="KEGG" id="msg:MSMEI_2107"/>
<name>I7FZH1_MYCS2</name>
<dbReference type="InterPro" id="IPR042099">
    <property type="entry name" value="ANL_N_sf"/>
</dbReference>
<dbReference type="Proteomes" id="UP000006158">
    <property type="component" value="Chromosome"/>
</dbReference>
<protein>
    <submittedName>
        <fullName evidence="2">Fatty-acid-CoA ligase FadD</fullName>
    </submittedName>
</protein>
<reference evidence="2 3" key="2">
    <citation type="journal article" date="2009" name="Genome Res.">
        <title>Ortho-proteogenomics: multiple proteomes investigation through orthology and a new MS-based protocol.</title>
        <authorList>
            <person name="Gallien S."/>
            <person name="Perrodou E."/>
            <person name="Carapito C."/>
            <person name="Deshayes C."/>
            <person name="Reyrat J.M."/>
            <person name="Van Dorsselaer A."/>
            <person name="Poch O."/>
            <person name="Schaeffer C."/>
            <person name="Lecompte O."/>
        </authorList>
    </citation>
    <scope>NUCLEOTIDE SEQUENCE [LARGE SCALE GENOMIC DNA]</scope>
    <source>
        <strain evidence="3">ATCC 700084 / mc(2)155</strain>
    </source>
</reference>
<dbReference type="GO" id="GO:0016874">
    <property type="term" value="F:ligase activity"/>
    <property type="evidence" value="ECO:0007669"/>
    <property type="project" value="UniProtKB-KW"/>
</dbReference>
<proteinExistence type="predicted"/>
<dbReference type="Gene3D" id="3.40.50.12780">
    <property type="entry name" value="N-terminal domain of ligase-like"/>
    <property type="match status" value="1"/>
</dbReference>
<evidence type="ECO:0000313" key="2">
    <source>
        <dbReference type="EMBL" id="AFP38577.1"/>
    </source>
</evidence>
<dbReference type="SUPFAM" id="SSF56801">
    <property type="entry name" value="Acetyl-CoA synthetase-like"/>
    <property type="match status" value="1"/>
</dbReference>
<evidence type="ECO:0000313" key="3">
    <source>
        <dbReference type="Proteomes" id="UP000006158"/>
    </source>
</evidence>
<accession>I7FZH1</accession>
<dbReference type="EMBL" id="CP001663">
    <property type="protein sequence ID" value="AFP38577.1"/>
    <property type="molecule type" value="Genomic_DNA"/>
</dbReference>
<sequence length="257" mass="28168">MSPRWPVPCTTMCAQATGCVYWGFVSADYAIIDMATMYLGAVAVPLQTSAPVGQLQPIVTETEPRLFASSIGDLHTAVDLVLTGHAPARLVVFDHHPAVDEEREALQSARQRLGDAGAQVAIEALADLIERGRSAPEVLYHVDDEDDPLRLLIYTLGQHGRTERRDVPGASGGEFLAQVALELGRHDRPALDHPELHAHESRDGSRHPVRNAGTRWHGVFHRAQRPFDAVRGSRARQAHRAELRSTGVGHALRHLPE</sequence>
<feature type="region of interest" description="Disordered" evidence="1">
    <location>
        <begin position="227"/>
        <end position="257"/>
    </location>
</feature>
<reference evidence="2 3" key="1">
    <citation type="journal article" date="2007" name="Genome Biol.">
        <title>Interrupted coding sequences in Mycobacterium smegmatis: authentic mutations or sequencing errors?</title>
        <authorList>
            <person name="Deshayes C."/>
            <person name="Perrodou E."/>
            <person name="Gallien S."/>
            <person name="Euphrasie D."/>
            <person name="Schaeffer C."/>
            <person name="Van-Dorsselaer A."/>
            <person name="Poch O."/>
            <person name="Lecompte O."/>
            <person name="Reyrat J.M."/>
        </authorList>
    </citation>
    <scope>NUCLEOTIDE SEQUENCE [LARGE SCALE GENOMIC DNA]</scope>
    <source>
        <strain evidence="3">ATCC 700084 / mc(2)155</strain>
    </source>
</reference>
<evidence type="ECO:0000256" key="1">
    <source>
        <dbReference type="SAM" id="MobiDB-lite"/>
    </source>
</evidence>